<dbReference type="InterPro" id="IPR003481">
    <property type="entry name" value="FliD_N"/>
</dbReference>
<dbReference type="InterPro" id="IPR010809">
    <property type="entry name" value="FliD_C"/>
</dbReference>
<feature type="domain" description="Flagellar hook-associated protein 2 C-terminal" evidence="7">
    <location>
        <begin position="204"/>
        <end position="508"/>
    </location>
</feature>
<keyword evidence="3" id="KW-0175">Coiled coil</keyword>
<protein>
    <recommendedName>
        <fullName evidence="5">Flagellar hook-associated protein 2</fullName>
        <shortName evidence="5">HAP2</shortName>
    </recommendedName>
    <alternativeName>
        <fullName evidence="5">Flagellar cap protein</fullName>
    </alternativeName>
</protein>
<dbReference type="GO" id="GO:0007155">
    <property type="term" value="P:cell adhesion"/>
    <property type="evidence" value="ECO:0007669"/>
    <property type="project" value="InterPro"/>
</dbReference>
<reference evidence="8 9" key="1">
    <citation type="journal article" date="2013" name="Front. Microbiol.">
        <title>The genome of Nitrospina gracilis illuminates the metabolism and evolution of the major marine nitrite oxidizer.</title>
        <authorList>
            <person name="Luecker S."/>
            <person name="Nowka B."/>
            <person name="Rattei T."/>
            <person name="Spieck E."/>
            <person name="and Daims H."/>
        </authorList>
    </citation>
    <scope>NUCLEOTIDE SEQUENCE [LARGE SCALE GENOMIC DNA]</scope>
    <source>
        <strain evidence="8 9">3/211</strain>
    </source>
</reference>
<dbReference type="AlphaFoldDB" id="M1YN70"/>
<organism evidence="8 9">
    <name type="scientific">Nitrospina gracilis (strain 3/211)</name>
    <dbReference type="NCBI Taxonomy" id="1266370"/>
    <lineage>
        <taxon>Bacteria</taxon>
        <taxon>Pseudomonadati</taxon>
        <taxon>Nitrospinota/Tectimicrobiota group</taxon>
        <taxon>Nitrospinota</taxon>
        <taxon>Nitrospinia</taxon>
        <taxon>Nitrospinales</taxon>
        <taxon>Nitrospinaceae</taxon>
        <taxon>Nitrospina</taxon>
    </lineage>
</organism>
<dbReference type="FunCoup" id="M1YN70">
    <property type="interactions" value="35"/>
</dbReference>
<sequence>MVEKLIALQQRPLEAKVSDRELEVEKLDLLKELRGLLNTFKSTVRLMNVRDRLVSIDGTFIADTTGGENARVGVTTTLNSPIGNYSIDVNQLAQKGIVQSDDRFSSASDIYSPGFFGAGTLEITVAGIQTDISITNTDTVQQVVDKINASAADVTAKVVDDGSGATPISIVIEGNKTGSSQTVSAFFDGPFGFGDKFFTSIQSSQDALFDFEGVSYARSTNIVSDVLTGTTLSLEALGPGTIQITQDTEAIRGKVDDFVEQYNAIRAFVNDNAQFDPDTLEAGPLFGNVSVRSLEQSLARLVSSEVQGLSTSFSFLSQVGIKTGDDGLLELDEAKLSSALASDPTGVVNLFINSGSASNPNVTFGSAATTTEEGTFELQVTGGVPELRKVGESTFVPAVAGPGDTFIGAAGTTAEGLVFSITAAELASDGNKGTIEVSLGVAEKLNRLVTFNTDTTLDSPLQGDINTTTGTIEDLNETILKLDDRLALFEENITKEFIRLEQLLGELDSQRRAVESSLANLPSLLSK</sequence>
<keyword evidence="8" id="KW-0966">Cell projection</keyword>
<evidence type="ECO:0000256" key="3">
    <source>
        <dbReference type="ARBA" id="ARBA00023054"/>
    </source>
</evidence>
<comment type="subunit">
    <text evidence="2 5">Homopentamer.</text>
</comment>
<evidence type="ECO:0000259" key="7">
    <source>
        <dbReference type="Pfam" id="PF07195"/>
    </source>
</evidence>
<evidence type="ECO:0000256" key="2">
    <source>
        <dbReference type="ARBA" id="ARBA00011255"/>
    </source>
</evidence>
<dbReference type="Pfam" id="PF07195">
    <property type="entry name" value="FliD_C"/>
    <property type="match status" value="1"/>
</dbReference>
<dbReference type="GO" id="GO:0009424">
    <property type="term" value="C:bacterial-type flagellum hook"/>
    <property type="evidence" value="ECO:0007669"/>
    <property type="project" value="UniProtKB-UniRule"/>
</dbReference>
<gene>
    <name evidence="8" type="ORF">NITGR_910001</name>
</gene>
<dbReference type="EMBL" id="CAQJ01000101">
    <property type="protein sequence ID" value="CCQ91952.1"/>
    <property type="molecule type" value="Genomic_DNA"/>
</dbReference>
<keyword evidence="8" id="KW-0282">Flagellum</keyword>
<keyword evidence="8" id="KW-0969">Cilium</keyword>
<dbReference type="InterPro" id="IPR040026">
    <property type="entry name" value="FliD"/>
</dbReference>
<dbReference type="PANTHER" id="PTHR30288">
    <property type="entry name" value="FLAGELLAR CAP/ASSEMBLY PROTEIN FLID"/>
    <property type="match status" value="1"/>
</dbReference>
<evidence type="ECO:0000313" key="9">
    <source>
        <dbReference type="Proteomes" id="UP000011704"/>
    </source>
</evidence>
<name>M1YN70_NITG3</name>
<comment type="caution">
    <text evidence="8">The sequence shown here is derived from an EMBL/GenBank/DDBJ whole genome shotgun (WGS) entry which is preliminary data.</text>
</comment>
<dbReference type="OrthoDB" id="9810816at2"/>
<dbReference type="HOGENOM" id="CLU_516612_0_0_0"/>
<feature type="domain" description="Flagellar hook-associated protein 2 N-terminal" evidence="6">
    <location>
        <begin position="1"/>
        <end position="95"/>
    </location>
</feature>
<dbReference type="GO" id="GO:0005576">
    <property type="term" value="C:extracellular region"/>
    <property type="evidence" value="ECO:0007669"/>
    <property type="project" value="UniProtKB-SubCell"/>
</dbReference>
<dbReference type="Pfam" id="PF02465">
    <property type="entry name" value="FliD_N"/>
    <property type="match status" value="1"/>
</dbReference>
<keyword evidence="5" id="KW-0964">Secreted</keyword>
<evidence type="ECO:0000256" key="4">
    <source>
        <dbReference type="ARBA" id="ARBA00023143"/>
    </source>
</evidence>
<dbReference type="PANTHER" id="PTHR30288:SF0">
    <property type="entry name" value="FLAGELLAR HOOK-ASSOCIATED PROTEIN 2"/>
    <property type="match status" value="1"/>
</dbReference>
<evidence type="ECO:0000259" key="6">
    <source>
        <dbReference type="Pfam" id="PF02465"/>
    </source>
</evidence>
<dbReference type="Proteomes" id="UP000011704">
    <property type="component" value="Unassembled WGS sequence"/>
</dbReference>
<dbReference type="Pfam" id="PF07196">
    <property type="entry name" value="Flagellin_IN"/>
    <property type="match status" value="1"/>
</dbReference>
<proteinExistence type="inferred from homology"/>
<evidence type="ECO:0000256" key="5">
    <source>
        <dbReference type="RuleBase" id="RU362066"/>
    </source>
</evidence>
<dbReference type="STRING" id="1266370.NITGR_910001"/>
<dbReference type="GO" id="GO:0071973">
    <property type="term" value="P:bacterial-type flagellum-dependent cell motility"/>
    <property type="evidence" value="ECO:0007669"/>
    <property type="project" value="TreeGrafter"/>
</dbReference>
<evidence type="ECO:0000313" key="8">
    <source>
        <dbReference type="EMBL" id="CCQ91952.1"/>
    </source>
</evidence>
<evidence type="ECO:0000256" key="1">
    <source>
        <dbReference type="ARBA" id="ARBA00009764"/>
    </source>
</evidence>
<accession>M1YN70</accession>
<keyword evidence="4 5" id="KW-0975">Bacterial flagellum</keyword>
<dbReference type="InterPro" id="IPR010810">
    <property type="entry name" value="Flagellin_hook_IN_motif"/>
</dbReference>
<comment type="function">
    <text evidence="5">Required for morphogenesis and for the elongation of the flagellar filament by facilitating polymerization of the flagellin monomers at the tip of growing filament. Forms a capping structure, which prevents flagellin subunits (transported through the central channel of the flagellum) from leaking out without polymerization at the distal end.</text>
</comment>
<keyword evidence="9" id="KW-1185">Reference proteome</keyword>
<dbReference type="GO" id="GO:0009421">
    <property type="term" value="C:bacterial-type flagellum filament cap"/>
    <property type="evidence" value="ECO:0007669"/>
    <property type="project" value="InterPro"/>
</dbReference>
<comment type="similarity">
    <text evidence="1 5">Belongs to the FliD family.</text>
</comment>
<dbReference type="InParanoid" id="M1YN70"/>
<comment type="subcellular location">
    <subcellularLocation>
        <location evidence="5">Secreted</location>
    </subcellularLocation>
    <subcellularLocation>
        <location evidence="5">Bacterial flagellum</location>
    </subcellularLocation>
</comment>